<organism evidence="7 8">
    <name type="scientific">Caldimonas caldifontis</name>
    <dbReference type="NCBI Taxonomy" id="1452508"/>
    <lineage>
        <taxon>Bacteria</taxon>
        <taxon>Pseudomonadati</taxon>
        <taxon>Pseudomonadota</taxon>
        <taxon>Betaproteobacteria</taxon>
        <taxon>Burkholderiales</taxon>
        <taxon>Sphaerotilaceae</taxon>
        <taxon>Caldimonas</taxon>
    </lineage>
</organism>
<feature type="domain" description="Peptidase M16 C-terminal" evidence="6">
    <location>
        <begin position="202"/>
        <end position="377"/>
    </location>
</feature>
<gene>
    <name evidence="7" type="ORF">C1704_11125</name>
</gene>
<sequence>MSWWRCGLVGLFFFGALPASWAQMPGTLPAPVAQVEGVQEYRLDNGLQILLVPDASKPTTTVNLTVRVGSRHESYGETGMAHLLEHLLFKGSARHPDAWAEFSRRGLRANGSTWYDRTNYFASFAADDDNLRWYLDWLADAMVNASLERSALDAEMTVVRNEMEMGENDAGRVLLERGLSTMYLWHNYGNSTIGARSDVENVDIEALRRFYRTHYRPDNATLIVSGLFETQRVLDWVQTYFAPLPRPGAPLPVPVTLDPVQDGEREAVLRRPGGVPLIYAMYHVPPGPHPDHAAFRALALILGDSPGGRLHRELVESSVAAAAFAFTQGLADPGYALFGLQLAADGDVTRAQEALLRVVEGLEHAPITQAELDRAKARWLKQWELSFADAQRVGVALSESIAQGDWRLHFLTRDRIRDLRLEDVQRVAQAYLVRDNRTVARYVPEATPRRAPEPQRVDVAAQLAGYVGDVRQGVIETFEPTPANIDANTVVHQVGEGLQVALLPKPTRGQLVHARLDLRFGSVTSLQGQGEAASMVAALLDKGTRRLSRQALSDELDRLRADVSVQSVAGGVSVSMRTSRDQLPGLLAVVAQMLREPALEAAAFDEVRRQWLAGLQEALRSPEDRVDNAVEGRLSPYPPGDVRHVADLDRQRQSVQALSLQQVRAFHKRFYGASHAQFAAVGDMDTQAVLDALEQHFRGWRSAEVYERIPRPFAEVLPAELRFTTPDQRNAYLRASQPLPMSDAHPDYAAFLVANYLLGQSGSSRLWSRVREREGLSYGIQSYVEWNAWEPNSTWTVSAIFAPENLMRVRQAVEEEVTKALLEGFTAEEVEAARKGLLALRRLGRAQDAQLAAALSENLRLGRRFEVSQAVDERIARLTPQEVHAALRNHLRPDRWVWAVGGDFKEAVR</sequence>
<evidence type="ECO:0000313" key="7">
    <source>
        <dbReference type="EMBL" id="PPE65861.1"/>
    </source>
</evidence>
<evidence type="ECO:0000259" key="5">
    <source>
        <dbReference type="Pfam" id="PF00675"/>
    </source>
</evidence>
<name>A0A2S5ST06_9BURK</name>
<dbReference type="InterPro" id="IPR011249">
    <property type="entry name" value="Metalloenz_LuxS/M16"/>
</dbReference>
<dbReference type="GO" id="GO:0004222">
    <property type="term" value="F:metalloendopeptidase activity"/>
    <property type="evidence" value="ECO:0007669"/>
    <property type="project" value="InterPro"/>
</dbReference>
<dbReference type="GO" id="GO:0046872">
    <property type="term" value="F:metal ion binding"/>
    <property type="evidence" value="ECO:0007669"/>
    <property type="project" value="InterPro"/>
</dbReference>
<evidence type="ECO:0000259" key="6">
    <source>
        <dbReference type="Pfam" id="PF05193"/>
    </source>
</evidence>
<dbReference type="OrthoDB" id="9811314at2"/>
<feature type="domain" description="Peptidase M16 C-terminal" evidence="6">
    <location>
        <begin position="658"/>
        <end position="837"/>
    </location>
</feature>
<feature type="domain" description="Peptidase M16 N-terminal" evidence="5">
    <location>
        <begin position="50"/>
        <end position="194"/>
    </location>
</feature>
<dbReference type="InterPro" id="IPR050361">
    <property type="entry name" value="MPP/UQCRC_Complex"/>
</dbReference>
<dbReference type="Pfam" id="PF05193">
    <property type="entry name" value="Peptidase_M16_C"/>
    <property type="match status" value="2"/>
</dbReference>
<comment type="cofactor">
    <cofactor evidence="1">
        <name>Zn(2+)</name>
        <dbReference type="ChEBI" id="CHEBI:29105"/>
    </cofactor>
</comment>
<dbReference type="AlphaFoldDB" id="A0A2S5ST06"/>
<evidence type="ECO:0000256" key="1">
    <source>
        <dbReference type="ARBA" id="ARBA00001947"/>
    </source>
</evidence>
<dbReference type="InterPro" id="IPR001431">
    <property type="entry name" value="Pept_M16_Zn_BS"/>
</dbReference>
<evidence type="ECO:0000256" key="4">
    <source>
        <dbReference type="SAM" id="SignalP"/>
    </source>
</evidence>
<keyword evidence="4" id="KW-0732">Signal</keyword>
<dbReference type="PANTHER" id="PTHR11851">
    <property type="entry name" value="METALLOPROTEASE"/>
    <property type="match status" value="1"/>
</dbReference>
<dbReference type="Proteomes" id="UP000238605">
    <property type="component" value="Unassembled WGS sequence"/>
</dbReference>
<dbReference type="GO" id="GO:0006508">
    <property type="term" value="P:proteolysis"/>
    <property type="evidence" value="ECO:0007669"/>
    <property type="project" value="InterPro"/>
</dbReference>
<feature type="signal peptide" evidence="4">
    <location>
        <begin position="1"/>
        <end position="22"/>
    </location>
</feature>
<protein>
    <submittedName>
        <fullName evidence="7">Insulinase family protein</fullName>
    </submittedName>
</protein>
<dbReference type="Pfam" id="PF00675">
    <property type="entry name" value="Peptidase_M16"/>
    <property type="match status" value="1"/>
</dbReference>
<accession>A0A2S5ST06</accession>
<keyword evidence="8" id="KW-1185">Reference proteome</keyword>
<evidence type="ECO:0000313" key="8">
    <source>
        <dbReference type="Proteomes" id="UP000238605"/>
    </source>
</evidence>
<feature type="chain" id="PRO_5015410838" evidence="4">
    <location>
        <begin position="23"/>
        <end position="909"/>
    </location>
</feature>
<dbReference type="InterPro" id="IPR007863">
    <property type="entry name" value="Peptidase_M16_C"/>
</dbReference>
<evidence type="ECO:0000256" key="2">
    <source>
        <dbReference type="ARBA" id="ARBA00007261"/>
    </source>
</evidence>
<dbReference type="EMBL" id="PSNX01000010">
    <property type="protein sequence ID" value="PPE65861.1"/>
    <property type="molecule type" value="Genomic_DNA"/>
</dbReference>
<dbReference type="PANTHER" id="PTHR11851:SF49">
    <property type="entry name" value="MITOCHONDRIAL-PROCESSING PEPTIDASE SUBUNIT ALPHA"/>
    <property type="match status" value="1"/>
</dbReference>
<dbReference type="SUPFAM" id="SSF63411">
    <property type="entry name" value="LuxS/MPP-like metallohydrolase"/>
    <property type="match status" value="4"/>
</dbReference>
<reference evidence="7 8" key="1">
    <citation type="submission" date="2018-02" db="EMBL/GenBank/DDBJ databases">
        <title>Reclassifiation of [Polyangium] brachysporum DSM 7029 as Guopingzhaonella breviflexa gen. nov., sp. nov., a member of the family Comamonadaceae.</title>
        <authorList>
            <person name="Tang B."/>
        </authorList>
    </citation>
    <scope>NUCLEOTIDE SEQUENCE [LARGE SCALE GENOMIC DNA]</scope>
    <source>
        <strain evidence="7 8">BCRC 80649</strain>
    </source>
</reference>
<comment type="caution">
    <text evidence="7">The sequence shown here is derived from an EMBL/GenBank/DDBJ whole genome shotgun (WGS) entry which is preliminary data.</text>
</comment>
<proteinExistence type="inferred from homology"/>
<dbReference type="InterPro" id="IPR011765">
    <property type="entry name" value="Pept_M16_N"/>
</dbReference>
<dbReference type="Gene3D" id="3.30.830.10">
    <property type="entry name" value="Metalloenzyme, LuxS/M16 peptidase-like"/>
    <property type="match status" value="4"/>
</dbReference>
<comment type="similarity">
    <text evidence="2 3">Belongs to the peptidase M16 family.</text>
</comment>
<evidence type="ECO:0000256" key="3">
    <source>
        <dbReference type="RuleBase" id="RU004447"/>
    </source>
</evidence>
<dbReference type="PROSITE" id="PS00143">
    <property type="entry name" value="INSULINASE"/>
    <property type="match status" value="1"/>
</dbReference>